<dbReference type="GeneID" id="68843435"/>
<dbReference type="EMBL" id="CP017707">
    <property type="protein sequence ID" value="AOZ52001.1"/>
    <property type="molecule type" value="Genomic_DNA"/>
</dbReference>
<organism evidence="1 2">
    <name type="scientific">Chromobacterium vaccinii</name>
    <dbReference type="NCBI Taxonomy" id="1108595"/>
    <lineage>
        <taxon>Bacteria</taxon>
        <taxon>Pseudomonadati</taxon>
        <taxon>Pseudomonadota</taxon>
        <taxon>Betaproteobacteria</taxon>
        <taxon>Neisseriales</taxon>
        <taxon>Chromobacteriaceae</taxon>
        <taxon>Chromobacterium</taxon>
    </lineage>
</organism>
<dbReference type="Pfam" id="PF06945">
    <property type="entry name" value="DUF1289"/>
    <property type="match status" value="1"/>
</dbReference>
<dbReference type="Proteomes" id="UP000178776">
    <property type="component" value="Chromosome"/>
</dbReference>
<dbReference type="STRING" id="1108595.BKX93_19730"/>
<accession>A0A1D9LL93</accession>
<reference evidence="1 2" key="1">
    <citation type="submission" date="2016-10" db="EMBL/GenBank/DDBJ databases">
        <title>Chromobacterium muskegensis sp. nov., an insecticidal bacterium isolated from Sphagnum bogs.</title>
        <authorList>
            <person name="Sparks M.E."/>
            <person name="Blackburn M.B."/>
            <person name="Gundersen-Rindal D.E."/>
            <person name="Mitchell A."/>
            <person name="Farrar R."/>
            <person name="Kuhar D."/>
        </authorList>
    </citation>
    <scope>NUCLEOTIDE SEQUENCE [LARGE SCALE GENOMIC DNA]</scope>
    <source>
        <strain evidence="1 2">21-1</strain>
    </source>
</reference>
<dbReference type="AlphaFoldDB" id="A0A1D9LL93"/>
<evidence type="ECO:0000313" key="1">
    <source>
        <dbReference type="EMBL" id="AOZ52001.1"/>
    </source>
</evidence>
<protein>
    <recommendedName>
        <fullName evidence="3">DUF1289 domain-containing protein</fullName>
    </recommendedName>
</protein>
<dbReference type="PANTHER" id="PTHR35175:SF2">
    <property type="entry name" value="DUF1289 DOMAIN-CONTAINING PROTEIN"/>
    <property type="match status" value="1"/>
</dbReference>
<name>A0A1D9LL93_9NEIS</name>
<dbReference type="InterPro" id="IPR010710">
    <property type="entry name" value="DUF1289"/>
</dbReference>
<evidence type="ECO:0008006" key="3">
    <source>
        <dbReference type="Google" id="ProtNLM"/>
    </source>
</evidence>
<dbReference type="PANTHER" id="PTHR35175">
    <property type="entry name" value="DUF1289 DOMAIN-CONTAINING PROTEIN"/>
    <property type="match status" value="1"/>
</dbReference>
<evidence type="ECO:0000313" key="2">
    <source>
        <dbReference type="Proteomes" id="UP000178776"/>
    </source>
</evidence>
<sequence length="125" mass="13728">MSITRPDSPCIALCSTALGDNVCRGCARTFAEVSQWCFMSADEREAVWLRLPARLRLLQLAAACGALLELDEMDGVEWGRLPAGGHYRVDEAGRLRWRDAASAREDACDCAGLSLERAAAWLLEK</sequence>
<dbReference type="KEGG" id="cvc:BKX93_19730"/>
<dbReference type="RefSeq" id="WP_070980996.1">
    <property type="nucleotide sequence ID" value="NZ_CP017707.1"/>
</dbReference>
<proteinExistence type="predicted"/>
<gene>
    <name evidence="1" type="ORF">BKX93_19730</name>
</gene>